<dbReference type="PANTHER" id="PTHR10489:SF947">
    <property type="entry name" value="C-X-C CHEMOKINE RECEPTOR TYPE 3-2"/>
    <property type="match status" value="1"/>
</dbReference>
<feature type="transmembrane region" description="Helical" evidence="10">
    <location>
        <begin position="121"/>
        <end position="140"/>
    </location>
</feature>
<dbReference type="GO" id="GO:0009897">
    <property type="term" value="C:external side of plasma membrane"/>
    <property type="evidence" value="ECO:0007669"/>
    <property type="project" value="TreeGrafter"/>
</dbReference>
<keyword evidence="8 9" id="KW-0807">Transducer</keyword>
<reference evidence="13" key="1">
    <citation type="submission" date="2025-08" db="UniProtKB">
        <authorList>
            <consortium name="RefSeq"/>
        </authorList>
    </citation>
    <scope>IDENTIFICATION</scope>
</reference>
<feature type="transmembrane region" description="Helical" evidence="10">
    <location>
        <begin position="207"/>
        <end position="230"/>
    </location>
</feature>
<feature type="transmembrane region" description="Helical" evidence="10">
    <location>
        <begin position="152"/>
        <end position="171"/>
    </location>
</feature>
<dbReference type="RefSeq" id="XP_020668182.2">
    <property type="nucleotide sequence ID" value="XM_020812523.2"/>
</dbReference>
<dbReference type="AlphaFoldDB" id="A0A6J0V5P3"/>
<evidence type="ECO:0000256" key="1">
    <source>
        <dbReference type="ARBA" id="ARBA00004651"/>
    </source>
</evidence>
<feature type="transmembrane region" description="Helical" evidence="10">
    <location>
        <begin position="44"/>
        <end position="64"/>
    </location>
</feature>
<gene>
    <name evidence="13" type="primary">LOC110089443</name>
</gene>
<evidence type="ECO:0000256" key="6">
    <source>
        <dbReference type="ARBA" id="ARBA00023136"/>
    </source>
</evidence>
<dbReference type="InterPro" id="IPR050119">
    <property type="entry name" value="CCR1-9-like"/>
</dbReference>
<evidence type="ECO:0000313" key="13">
    <source>
        <dbReference type="RefSeq" id="XP_020668182.2"/>
    </source>
</evidence>
<dbReference type="PANTHER" id="PTHR10489">
    <property type="entry name" value="CELL ADHESION MOLECULE"/>
    <property type="match status" value="1"/>
</dbReference>
<accession>A0A6J0V5P3</accession>
<dbReference type="PRINTS" id="PR00657">
    <property type="entry name" value="CCCHEMOKINER"/>
</dbReference>
<dbReference type="Pfam" id="PF00001">
    <property type="entry name" value="7tm_1"/>
    <property type="match status" value="1"/>
</dbReference>
<evidence type="ECO:0000256" key="4">
    <source>
        <dbReference type="ARBA" id="ARBA00022989"/>
    </source>
</evidence>
<keyword evidence="2" id="KW-1003">Cell membrane</keyword>
<evidence type="ECO:0000256" key="8">
    <source>
        <dbReference type="ARBA" id="ARBA00023224"/>
    </source>
</evidence>
<feature type="domain" description="G-protein coupled receptors family 1 profile" evidence="11">
    <location>
        <begin position="56"/>
        <end position="308"/>
    </location>
</feature>
<keyword evidence="12" id="KW-1185">Reference proteome</keyword>
<dbReference type="CDD" id="cd14984">
    <property type="entry name" value="7tmA_Chemokine_R"/>
    <property type="match status" value="1"/>
</dbReference>
<evidence type="ECO:0000256" key="7">
    <source>
        <dbReference type="ARBA" id="ARBA00023170"/>
    </source>
</evidence>
<dbReference type="PRINTS" id="PR00237">
    <property type="entry name" value="GPCRRHODOPSN"/>
</dbReference>
<name>A0A6J0V5P3_9SAUR</name>
<proteinExistence type="inferred from homology"/>
<keyword evidence="3 9" id="KW-0812">Transmembrane</keyword>
<keyword evidence="5 9" id="KW-0297">G-protein coupled receptor</keyword>
<dbReference type="GO" id="GO:0016493">
    <property type="term" value="F:C-C chemokine receptor activity"/>
    <property type="evidence" value="ECO:0007669"/>
    <property type="project" value="TreeGrafter"/>
</dbReference>
<sequence length="359" mass="40658">MSDPFWLEDYSYPEFPTGYPDIDPKTMPCTQSEMSAFARHFGPAVFSVGFVVGLLGNGLVLAVLSSQRCPWFFADYLLFQLAVADLLLAFTLPFWATQFAQNWVFGEFLCKLTGALSTMNSYSTVFLLAAFSVERYLVIIRAVQIHRCLKPLHICLASILLWGVCVGLSAVELHFRTVSYVSQAGAVICHQHFHPQEAESWRLALRLISFMFGFLLPLLVMTFCYCRILIRLHQAGISCKNTPLYLLLVMLLLFLLGWGPFHGFLLVDSLQRLGHLARDCAREKALDLGLLFTQSLGLLHSCLNPLAYAFVGVKFRRELSRLFHNWAVCKRCQQHFSVPEYSQATEHSNVQGVDYSVMM</sequence>
<evidence type="ECO:0000259" key="11">
    <source>
        <dbReference type="PROSITE" id="PS50262"/>
    </source>
</evidence>
<dbReference type="OrthoDB" id="8576531at2759"/>
<dbReference type="InParanoid" id="A0A6J0V5P3"/>
<evidence type="ECO:0000256" key="2">
    <source>
        <dbReference type="ARBA" id="ARBA00022475"/>
    </source>
</evidence>
<protein>
    <submittedName>
        <fullName evidence="13">C-X-C chemokine receptor type 3-2-like</fullName>
    </submittedName>
</protein>
<dbReference type="GO" id="GO:0019957">
    <property type="term" value="F:C-C chemokine binding"/>
    <property type="evidence" value="ECO:0007669"/>
    <property type="project" value="TreeGrafter"/>
</dbReference>
<feature type="transmembrane region" description="Helical" evidence="10">
    <location>
        <begin position="76"/>
        <end position="96"/>
    </location>
</feature>
<keyword evidence="4 10" id="KW-1133">Transmembrane helix</keyword>
<dbReference type="PROSITE" id="PS00237">
    <property type="entry name" value="G_PROTEIN_RECEP_F1_1"/>
    <property type="match status" value="1"/>
</dbReference>
<feature type="transmembrane region" description="Helical" evidence="10">
    <location>
        <begin position="242"/>
        <end position="261"/>
    </location>
</feature>
<dbReference type="SUPFAM" id="SSF81321">
    <property type="entry name" value="Family A G protein-coupled receptor-like"/>
    <property type="match status" value="1"/>
</dbReference>
<dbReference type="InterPro" id="IPR000276">
    <property type="entry name" value="GPCR_Rhodpsn"/>
</dbReference>
<comment type="similarity">
    <text evidence="9">Belongs to the G-protein coupled receptor 1 family.</text>
</comment>
<evidence type="ECO:0000256" key="5">
    <source>
        <dbReference type="ARBA" id="ARBA00023040"/>
    </source>
</evidence>
<dbReference type="GeneID" id="110089443"/>
<dbReference type="KEGG" id="pvt:110089443"/>
<dbReference type="InterPro" id="IPR000355">
    <property type="entry name" value="Chemokine_rcpt"/>
</dbReference>
<keyword evidence="7 9" id="KW-0675">Receptor</keyword>
<dbReference type="GO" id="GO:0060326">
    <property type="term" value="P:cell chemotaxis"/>
    <property type="evidence" value="ECO:0007669"/>
    <property type="project" value="TreeGrafter"/>
</dbReference>
<dbReference type="GO" id="GO:0007204">
    <property type="term" value="P:positive regulation of cytosolic calcium ion concentration"/>
    <property type="evidence" value="ECO:0007669"/>
    <property type="project" value="TreeGrafter"/>
</dbReference>
<dbReference type="PROSITE" id="PS50262">
    <property type="entry name" value="G_PROTEIN_RECEP_F1_2"/>
    <property type="match status" value="1"/>
</dbReference>
<dbReference type="Proteomes" id="UP001652642">
    <property type="component" value="Chromosome 9"/>
</dbReference>
<keyword evidence="6 10" id="KW-0472">Membrane</keyword>
<dbReference type="InterPro" id="IPR017452">
    <property type="entry name" value="GPCR_Rhodpsn_7TM"/>
</dbReference>
<evidence type="ECO:0000256" key="3">
    <source>
        <dbReference type="ARBA" id="ARBA00022692"/>
    </source>
</evidence>
<evidence type="ECO:0000256" key="9">
    <source>
        <dbReference type="RuleBase" id="RU000688"/>
    </source>
</evidence>
<dbReference type="Gene3D" id="1.20.1070.10">
    <property type="entry name" value="Rhodopsin 7-helix transmembrane proteins"/>
    <property type="match status" value="1"/>
</dbReference>
<comment type="subcellular location">
    <subcellularLocation>
        <location evidence="1">Cell membrane</location>
        <topology evidence="1">Multi-pass membrane protein</topology>
    </subcellularLocation>
</comment>
<evidence type="ECO:0000313" key="12">
    <source>
        <dbReference type="Proteomes" id="UP001652642"/>
    </source>
</evidence>
<evidence type="ECO:0000256" key="10">
    <source>
        <dbReference type="SAM" id="Phobius"/>
    </source>
</evidence>
<dbReference type="GO" id="GO:0019722">
    <property type="term" value="P:calcium-mediated signaling"/>
    <property type="evidence" value="ECO:0007669"/>
    <property type="project" value="TreeGrafter"/>
</dbReference>
<dbReference type="GO" id="GO:0006955">
    <property type="term" value="P:immune response"/>
    <property type="evidence" value="ECO:0007669"/>
    <property type="project" value="TreeGrafter"/>
</dbReference>
<organism evidence="12 13">
    <name type="scientific">Pogona vitticeps</name>
    <name type="common">central bearded dragon</name>
    <dbReference type="NCBI Taxonomy" id="103695"/>
    <lineage>
        <taxon>Eukaryota</taxon>
        <taxon>Metazoa</taxon>
        <taxon>Chordata</taxon>
        <taxon>Craniata</taxon>
        <taxon>Vertebrata</taxon>
        <taxon>Euteleostomi</taxon>
        <taxon>Lepidosauria</taxon>
        <taxon>Squamata</taxon>
        <taxon>Bifurcata</taxon>
        <taxon>Unidentata</taxon>
        <taxon>Episquamata</taxon>
        <taxon>Toxicofera</taxon>
        <taxon>Iguania</taxon>
        <taxon>Acrodonta</taxon>
        <taxon>Agamidae</taxon>
        <taxon>Amphibolurinae</taxon>
        <taxon>Pogona</taxon>
    </lineage>
</organism>
<feature type="transmembrane region" description="Helical" evidence="10">
    <location>
        <begin position="291"/>
        <end position="311"/>
    </location>
</feature>